<dbReference type="NCBIfam" id="NF003009">
    <property type="entry name" value="PRK03826.1"/>
    <property type="match status" value="1"/>
</dbReference>
<dbReference type="EC" id="3.1.3.89" evidence="4"/>
<sequence length="221" mass="24817">MHHFFAYMARMRHIMRWGLMRNTLPENDQEHALQAAMIAHALATLRNVRYGGTLDAQRVALLAIYHDAGEVITGDLATPVKHHNPLVHEAFGRMEAMARRMLLEMLPEDLRPAYAPLLVPDETEEAWRVVKAADRICAYLKCVEEDKAGNTEFRKAREVIRRDIDALELPEVRDFMREFAPSFSLSLDELNGPAGSDARSAAENDAENGGNGANDGRPGRE</sequence>
<proteinExistence type="predicted"/>
<dbReference type="AlphaFoldDB" id="A0A9D1CHZ8"/>
<dbReference type="EMBL" id="DVFI01000024">
    <property type="protein sequence ID" value="HIQ62270.1"/>
    <property type="molecule type" value="Genomic_DNA"/>
</dbReference>
<dbReference type="Proteomes" id="UP000886819">
    <property type="component" value="Unassembled WGS sequence"/>
</dbReference>
<dbReference type="GO" id="GO:0002953">
    <property type="term" value="F:5'-deoxynucleotidase activity"/>
    <property type="evidence" value="ECO:0007669"/>
    <property type="project" value="UniProtKB-EC"/>
</dbReference>
<dbReference type="CDD" id="cd00077">
    <property type="entry name" value="HDc"/>
    <property type="match status" value="1"/>
</dbReference>
<evidence type="ECO:0000256" key="1">
    <source>
        <dbReference type="ARBA" id="ARBA00022801"/>
    </source>
</evidence>
<dbReference type="InterPro" id="IPR003607">
    <property type="entry name" value="HD/PDEase_dom"/>
</dbReference>
<organism evidence="4 5">
    <name type="scientific">Candidatus Avichristensenella intestinipullorum</name>
    <dbReference type="NCBI Taxonomy" id="2840693"/>
    <lineage>
        <taxon>Bacteria</taxon>
        <taxon>Bacillati</taxon>
        <taxon>Bacillota</taxon>
        <taxon>Clostridia</taxon>
        <taxon>Candidatus Avichristensenella</taxon>
    </lineage>
</organism>
<evidence type="ECO:0000313" key="5">
    <source>
        <dbReference type="Proteomes" id="UP000886819"/>
    </source>
</evidence>
<gene>
    <name evidence="4" type="primary">yfbR</name>
    <name evidence="4" type="ORF">IAA66_01625</name>
</gene>
<keyword evidence="1 4" id="KW-0378">Hydrolase</keyword>
<comment type="caution">
    <text evidence="4">The sequence shown here is derived from an EMBL/GenBank/DDBJ whole genome shotgun (WGS) entry which is preliminary data.</text>
</comment>
<evidence type="ECO:0000313" key="4">
    <source>
        <dbReference type="EMBL" id="HIQ62270.1"/>
    </source>
</evidence>
<evidence type="ECO:0000259" key="3">
    <source>
        <dbReference type="SMART" id="SM00471"/>
    </source>
</evidence>
<dbReference type="Gene3D" id="1.10.3210.10">
    <property type="entry name" value="Hypothetical protein af1432"/>
    <property type="match status" value="1"/>
</dbReference>
<feature type="region of interest" description="Disordered" evidence="2">
    <location>
        <begin position="190"/>
        <end position="221"/>
    </location>
</feature>
<dbReference type="GO" id="GO:0005737">
    <property type="term" value="C:cytoplasm"/>
    <property type="evidence" value="ECO:0007669"/>
    <property type="project" value="TreeGrafter"/>
</dbReference>
<reference evidence="4" key="2">
    <citation type="journal article" date="2021" name="PeerJ">
        <title>Extensive microbial diversity within the chicken gut microbiome revealed by metagenomics and culture.</title>
        <authorList>
            <person name="Gilroy R."/>
            <person name="Ravi A."/>
            <person name="Getino M."/>
            <person name="Pursley I."/>
            <person name="Horton D.L."/>
            <person name="Alikhan N.F."/>
            <person name="Baker D."/>
            <person name="Gharbi K."/>
            <person name="Hall N."/>
            <person name="Watson M."/>
            <person name="Adriaenssens E.M."/>
            <person name="Foster-Nyarko E."/>
            <person name="Jarju S."/>
            <person name="Secka A."/>
            <person name="Antonio M."/>
            <person name="Oren A."/>
            <person name="Chaudhuri R.R."/>
            <person name="La Ragione R."/>
            <person name="Hildebrand F."/>
            <person name="Pallen M.J."/>
        </authorList>
    </citation>
    <scope>NUCLEOTIDE SEQUENCE</scope>
    <source>
        <strain evidence="4">ChiHile30-977</strain>
    </source>
</reference>
<reference evidence="4" key="1">
    <citation type="submission" date="2020-10" db="EMBL/GenBank/DDBJ databases">
        <authorList>
            <person name="Gilroy R."/>
        </authorList>
    </citation>
    <scope>NUCLEOTIDE SEQUENCE</scope>
    <source>
        <strain evidence="4">ChiHile30-977</strain>
    </source>
</reference>
<dbReference type="SUPFAM" id="SSF109604">
    <property type="entry name" value="HD-domain/PDEase-like"/>
    <property type="match status" value="1"/>
</dbReference>
<dbReference type="SMART" id="SM00471">
    <property type="entry name" value="HDc"/>
    <property type="match status" value="1"/>
</dbReference>
<accession>A0A9D1CHZ8</accession>
<name>A0A9D1CHZ8_9FIRM</name>
<dbReference type="Pfam" id="PF12917">
    <property type="entry name" value="YfbR-like"/>
    <property type="match status" value="1"/>
</dbReference>
<protein>
    <submittedName>
        <fullName evidence="4">5'-deoxynucleotidase</fullName>
        <ecNumber evidence="4">3.1.3.89</ecNumber>
    </submittedName>
</protein>
<feature type="domain" description="HD/PDEase" evidence="3">
    <location>
        <begin position="24"/>
        <end position="148"/>
    </location>
</feature>
<evidence type="ECO:0000256" key="2">
    <source>
        <dbReference type="SAM" id="MobiDB-lite"/>
    </source>
</evidence>
<dbReference type="PANTHER" id="PTHR11845">
    <property type="entry name" value="5'-DEOXYNUCLEOTIDASE HDDC2"/>
    <property type="match status" value="1"/>
</dbReference>
<dbReference type="PANTHER" id="PTHR11845:SF13">
    <property type="entry name" value="5'-DEOXYNUCLEOTIDASE HDDC2"/>
    <property type="match status" value="1"/>
</dbReference>
<dbReference type="InterPro" id="IPR039356">
    <property type="entry name" value="YfbR/HDDC2"/>
</dbReference>